<reference evidence="5" key="1">
    <citation type="submission" date="2018-07" db="EMBL/GenBank/DDBJ databases">
        <authorList>
            <person name="Kim H."/>
        </authorList>
    </citation>
    <scope>NUCLEOTIDE SEQUENCE [LARGE SCALE GENOMIC DNA]</scope>
    <source>
        <strain evidence="5">F02</strain>
    </source>
</reference>
<dbReference type="KEGG" id="hyf:DTO96_101812"/>
<dbReference type="GO" id="GO:0005886">
    <property type="term" value="C:plasma membrane"/>
    <property type="evidence" value="ECO:0007669"/>
    <property type="project" value="UniProtKB-SubCell"/>
</dbReference>
<dbReference type="Gene3D" id="2.20.200.10">
    <property type="entry name" value="Outer membrane efflux proteins (OEP)"/>
    <property type="match status" value="1"/>
</dbReference>
<keyword evidence="2" id="KW-0449">Lipoprotein</keyword>
<dbReference type="PANTHER" id="PTHR30203">
    <property type="entry name" value="OUTER MEMBRANE CATION EFFLUX PROTEIN"/>
    <property type="match status" value="1"/>
</dbReference>
<evidence type="ECO:0000256" key="3">
    <source>
        <dbReference type="SAM" id="Coils"/>
    </source>
</evidence>
<dbReference type="Proteomes" id="UP000252182">
    <property type="component" value="Chromosome"/>
</dbReference>
<evidence type="ECO:0000313" key="5">
    <source>
        <dbReference type="Proteomes" id="UP000252182"/>
    </source>
</evidence>
<evidence type="ECO:0000313" key="4">
    <source>
        <dbReference type="EMBL" id="AXF86071.1"/>
    </source>
</evidence>
<comment type="similarity">
    <text evidence="1 2">Belongs to the outer membrane factor (OMF) (TC 1.B.17) family.</text>
</comment>
<keyword evidence="2" id="KW-0812">Transmembrane</keyword>
<keyword evidence="2" id="KW-0472">Membrane</keyword>
<organism evidence="4 5">
    <name type="scientific">Ephemeroptericola cinctiostellae</name>
    <dbReference type="NCBI Taxonomy" id="2268024"/>
    <lineage>
        <taxon>Bacteria</taxon>
        <taxon>Pseudomonadati</taxon>
        <taxon>Pseudomonadota</taxon>
        <taxon>Betaproteobacteria</taxon>
        <taxon>Burkholderiales</taxon>
        <taxon>Burkholderiaceae</taxon>
        <taxon>Ephemeroptericola</taxon>
    </lineage>
</organism>
<dbReference type="InterPro" id="IPR003423">
    <property type="entry name" value="OMP_efflux"/>
</dbReference>
<evidence type="ECO:0000256" key="1">
    <source>
        <dbReference type="ARBA" id="ARBA00007613"/>
    </source>
</evidence>
<name>A0A345DCI3_9BURK</name>
<dbReference type="AlphaFoldDB" id="A0A345DCI3"/>
<feature type="coiled-coil region" evidence="3">
    <location>
        <begin position="233"/>
        <end position="260"/>
    </location>
</feature>
<proteinExistence type="inferred from homology"/>
<dbReference type="InterPro" id="IPR010131">
    <property type="entry name" value="MdtP/NodT-like"/>
</dbReference>
<protein>
    <submittedName>
        <fullName evidence="4">Outer membrane protein OprM</fullName>
    </submittedName>
</protein>
<keyword evidence="5" id="KW-1185">Reference proteome</keyword>
<accession>A0A345DCI3</accession>
<dbReference type="PROSITE" id="PS51257">
    <property type="entry name" value="PROKAR_LIPOPROTEIN"/>
    <property type="match status" value="1"/>
</dbReference>
<dbReference type="RefSeq" id="WP_308418246.1">
    <property type="nucleotide sequence ID" value="NZ_CP031124.1"/>
</dbReference>
<evidence type="ECO:0000256" key="2">
    <source>
        <dbReference type="RuleBase" id="RU362097"/>
    </source>
</evidence>
<dbReference type="Gene3D" id="1.20.1600.10">
    <property type="entry name" value="Outer membrane efflux proteins (OEP)"/>
    <property type="match status" value="1"/>
</dbReference>
<comment type="subcellular location">
    <subcellularLocation>
        <location evidence="2">Cell membrane</location>
        <topology evidence="2">Lipid-anchor</topology>
    </subcellularLocation>
</comment>
<keyword evidence="2" id="KW-0564">Palmitate</keyword>
<dbReference type="GO" id="GO:0015562">
    <property type="term" value="F:efflux transmembrane transporter activity"/>
    <property type="evidence" value="ECO:0007669"/>
    <property type="project" value="InterPro"/>
</dbReference>
<dbReference type="Pfam" id="PF02321">
    <property type="entry name" value="OEP"/>
    <property type="match status" value="2"/>
</dbReference>
<dbReference type="PANTHER" id="PTHR30203:SF32">
    <property type="entry name" value="CATION EFFLUX SYSTEM PROTEIN CUSC"/>
    <property type="match status" value="1"/>
</dbReference>
<dbReference type="EMBL" id="CP031124">
    <property type="protein sequence ID" value="AXF86071.1"/>
    <property type="molecule type" value="Genomic_DNA"/>
</dbReference>
<gene>
    <name evidence="4" type="primary">oprM_3</name>
    <name evidence="4" type="ORF">DTO96_101812</name>
</gene>
<keyword evidence="3" id="KW-0175">Coiled coil</keyword>
<keyword evidence="2" id="KW-1134">Transmembrane beta strand</keyword>
<dbReference type="NCBIfam" id="TIGR01845">
    <property type="entry name" value="outer_NodT"/>
    <property type="match status" value="1"/>
</dbReference>
<sequence length="479" mass="51801">MNNKHTAHYSPMKNGFKLALSSAVCSVWLSACTMMPAYQQPVLPVPANYNEGAAALAGQVLAADLHWREVYRDDNLQQLIAAALSNNRDMRMALLNIEKARAQYRVQGASLFPTINASSSESRQRISGDLSSTGQPYISSSYSASVGFSAFELDLFGRVRSLKQQALQTFLATEANQHSTKISLIAEVASAYYTLAADQALLALAQQTFNTQENTLKLTQRKLDIGVENQLTVSQQQTAVEEARADAANYKAQVAMDKNALALLVGGEVSSTLLPPLITAFPKINVDLPAGLPSDVLTRRPDIISAEHSLLAANANIGAARAAFFPKIALTATAGTSSGDLARLFMGGTGVWSFVPSITLPIFDMGTNRTNLKIANVERDIGIATYEKTIQTAFKEVSDALAQATGLREQVKAYEVRQAAAQQSLQLSQARFNYGVDAYLVVLDAQRTLYSTQKTLISMQLAQLNNYASLYKVLGGGWQ</sequence>
<dbReference type="SUPFAM" id="SSF56954">
    <property type="entry name" value="Outer membrane efflux proteins (OEP)"/>
    <property type="match status" value="1"/>
</dbReference>